<comment type="similarity">
    <text evidence="4">Belongs to the alanine racemase family.</text>
</comment>
<dbReference type="Proteomes" id="UP000578252">
    <property type="component" value="Unassembled WGS sequence"/>
</dbReference>
<evidence type="ECO:0000256" key="1">
    <source>
        <dbReference type="ARBA" id="ARBA00001933"/>
    </source>
</evidence>
<dbReference type="GO" id="GO:0030632">
    <property type="term" value="P:D-alanine biosynthetic process"/>
    <property type="evidence" value="ECO:0007669"/>
    <property type="project" value="UniProtKB-UniRule"/>
</dbReference>
<evidence type="ECO:0000313" key="10">
    <source>
        <dbReference type="EMBL" id="NMX03246.1"/>
    </source>
</evidence>
<feature type="active site" description="Proton acceptor; specific for L-alanine" evidence="4">
    <location>
        <position position="311"/>
    </location>
</feature>
<evidence type="ECO:0000313" key="11">
    <source>
        <dbReference type="Proteomes" id="UP000575397"/>
    </source>
</evidence>
<dbReference type="GO" id="GO:0009252">
    <property type="term" value="P:peptidoglycan biosynthetic process"/>
    <property type="evidence" value="ECO:0007669"/>
    <property type="project" value="TreeGrafter"/>
</dbReference>
<evidence type="ECO:0000313" key="13">
    <source>
        <dbReference type="Proteomes" id="UP001209486"/>
    </source>
</evidence>
<dbReference type="SUPFAM" id="SSF51419">
    <property type="entry name" value="PLP-binding barrel"/>
    <property type="match status" value="1"/>
</dbReference>
<dbReference type="NCBIfam" id="TIGR00492">
    <property type="entry name" value="alr"/>
    <property type="match status" value="1"/>
</dbReference>
<dbReference type="PRINTS" id="PR00992">
    <property type="entry name" value="ALARACEMASE"/>
</dbReference>
<sequence>MTHTDNQVSWPVRAVVDLAAYRANLARMRKFAPRSQQMAIVKADAYGHGMEQVSLAAIEAGAQWLGVAKVAEAYRLRQFLDKSGVARDHFGDTPTSALLRSRMFQSDAAGLPTAQRPRIFAWLYTPSTDLKSTIKAEIDLSVSTLDQLDQVSHAADAAGLRARIHLKVDTGLCRGGATLSEFENLCKLARARERSGLVEVSAIWSHFARSDEPSAEAEAFTQGQLATFNQAYDIALVNGLQPKLRHMAATGAILWYPESHFNLVRVGISAYGLSPNPQIASAQNLGIRPVMRLETEVAQVKKVAAGSAVSYGGEWVAAEPTWLALLPIGYADGFMRRLQGKAKVWVAGHLWPVVGRIPMDQIILNLGSAIDGAGDLIPPPLKAGDLAVIFGDPNRLPPGFPPGEPAGESTVADLWNHDPVPSADALAAAADTISYEILTAVDKDTPRIYVDKTKKEK</sequence>
<dbReference type="SUPFAM" id="SSF50621">
    <property type="entry name" value="Alanine racemase C-terminal domain-like"/>
    <property type="match status" value="1"/>
</dbReference>
<accession>A0A7Y0UT45</accession>
<reference evidence="8 13" key="1">
    <citation type="submission" date="2019-08" db="EMBL/GenBank/DDBJ databases">
        <title>Comparison of rpoB and gyrB Sequences from Mobiluncus Species and Development of a Multiplex PCR Method for Clinical Detection of Mobiluncus curtisii and Mobiluncus mulieris.</title>
        <authorList>
            <person name="Yang L."/>
            <person name="Shen Y."/>
            <person name="Xu G."/>
            <person name="Shu L.-B."/>
            <person name="Hu J."/>
            <person name="Zhang R."/>
            <person name="Wang Y."/>
            <person name="Zhou H.-W."/>
            <person name="Zhang X."/>
        </authorList>
    </citation>
    <scope>NUCLEOTIDE SEQUENCE [LARGE SCALE GENOMIC DNA]</scope>
    <source>
        <strain evidence="8 13">M26</strain>
    </source>
</reference>
<dbReference type="InterPro" id="IPR011079">
    <property type="entry name" value="Ala_racemase_C"/>
</dbReference>
<evidence type="ECO:0000313" key="12">
    <source>
        <dbReference type="Proteomes" id="UP000578252"/>
    </source>
</evidence>
<dbReference type="InterPro" id="IPR009006">
    <property type="entry name" value="Ala_racemase/Decarboxylase_C"/>
</dbReference>
<evidence type="ECO:0000313" key="8">
    <source>
        <dbReference type="EMBL" id="MCU9969822.1"/>
    </source>
</evidence>
<proteinExistence type="inferred from homology"/>
<dbReference type="GO" id="GO:0030170">
    <property type="term" value="F:pyridoxal phosphate binding"/>
    <property type="evidence" value="ECO:0007669"/>
    <property type="project" value="UniProtKB-UniRule"/>
</dbReference>
<dbReference type="SMART" id="SM01005">
    <property type="entry name" value="Ala_racemase_C"/>
    <property type="match status" value="1"/>
</dbReference>
<dbReference type="UniPathway" id="UPA00042">
    <property type="reaction ID" value="UER00497"/>
</dbReference>
<organism evidence="10 11">
    <name type="scientific">Mobiluncus mulieris</name>
    <dbReference type="NCBI Taxonomy" id="2052"/>
    <lineage>
        <taxon>Bacteria</taxon>
        <taxon>Bacillati</taxon>
        <taxon>Actinomycetota</taxon>
        <taxon>Actinomycetes</taxon>
        <taxon>Actinomycetales</taxon>
        <taxon>Actinomycetaceae</taxon>
        <taxon>Mobiluncus</taxon>
    </lineage>
</organism>
<dbReference type="Gene3D" id="2.40.37.10">
    <property type="entry name" value="Lyase, Ornithine Decarboxylase, Chain A, domain 1"/>
    <property type="match status" value="1"/>
</dbReference>
<comment type="caution">
    <text evidence="10">The sequence shown here is derived from an EMBL/GenBank/DDBJ whole genome shotgun (WGS) entry which is preliminary data.</text>
</comment>
<dbReference type="EMBL" id="VSZY01000027">
    <property type="protein sequence ID" value="MCU9969822.1"/>
    <property type="molecule type" value="Genomic_DNA"/>
</dbReference>
<dbReference type="RefSeq" id="WP_169762489.1">
    <property type="nucleotide sequence ID" value="NZ_JABCUQ010000010.1"/>
</dbReference>
<dbReference type="PANTHER" id="PTHR30511:SF0">
    <property type="entry name" value="ALANINE RACEMASE, CATABOLIC-RELATED"/>
    <property type="match status" value="1"/>
</dbReference>
<feature type="binding site" evidence="4 6">
    <location>
        <position position="359"/>
    </location>
    <ligand>
        <name>substrate</name>
    </ligand>
</feature>
<dbReference type="Gene3D" id="3.20.20.10">
    <property type="entry name" value="Alanine racemase"/>
    <property type="match status" value="1"/>
</dbReference>
<dbReference type="InterPro" id="IPR029066">
    <property type="entry name" value="PLP-binding_barrel"/>
</dbReference>
<keyword evidence="2 4" id="KW-0663">Pyridoxal phosphate</keyword>
<evidence type="ECO:0000313" key="9">
    <source>
        <dbReference type="EMBL" id="NMW64981.1"/>
    </source>
</evidence>
<feature type="modified residue" description="N6-(pyridoxal phosphate)lysine" evidence="4 5">
    <location>
        <position position="42"/>
    </location>
</feature>
<dbReference type="AlphaFoldDB" id="A0A7Y0UT45"/>
<reference evidence="11 12" key="2">
    <citation type="submission" date="2020-04" db="EMBL/GenBank/DDBJ databases">
        <title>Antimicrobial susceptibility and clonality of vaginal-derived multi-drug resistant Mobiluncus isolates in China.</title>
        <authorList>
            <person name="Zhang X."/>
        </authorList>
    </citation>
    <scope>NUCLEOTIDE SEQUENCE [LARGE SCALE GENOMIC DNA]</scope>
    <source>
        <strain evidence="10 11">12</strain>
        <strain evidence="9 12">13</strain>
    </source>
</reference>
<comment type="function">
    <text evidence="4">Catalyzes the interconversion of L-alanine and D-alanine. May also act on other amino acids.</text>
</comment>
<dbReference type="Proteomes" id="UP000575397">
    <property type="component" value="Unassembled WGS sequence"/>
</dbReference>
<dbReference type="Pfam" id="PF01168">
    <property type="entry name" value="Ala_racemase_N"/>
    <property type="match status" value="1"/>
</dbReference>
<dbReference type="GO" id="GO:0005829">
    <property type="term" value="C:cytosol"/>
    <property type="evidence" value="ECO:0007669"/>
    <property type="project" value="TreeGrafter"/>
</dbReference>
<protein>
    <recommendedName>
        <fullName evidence="4">Alanine racemase</fullName>
        <ecNumber evidence="4">5.1.1.1</ecNumber>
    </recommendedName>
</protein>
<name>A0A7Y0UT45_9ACTO</name>
<dbReference type="HAMAP" id="MF_01201">
    <property type="entry name" value="Ala_racemase"/>
    <property type="match status" value="1"/>
</dbReference>
<evidence type="ECO:0000256" key="2">
    <source>
        <dbReference type="ARBA" id="ARBA00022898"/>
    </source>
</evidence>
<feature type="domain" description="Alanine racemase C-terminal" evidence="7">
    <location>
        <begin position="290"/>
        <end position="450"/>
    </location>
</feature>
<evidence type="ECO:0000256" key="5">
    <source>
        <dbReference type="PIRSR" id="PIRSR600821-50"/>
    </source>
</evidence>
<gene>
    <name evidence="10" type="primary">alr</name>
    <name evidence="8" type="ORF">FYZ43_10620</name>
    <name evidence="10" type="ORF">HHJ77_04725</name>
    <name evidence="9" type="ORF">HHJ78_05415</name>
</gene>
<comment type="pathway">
    <text evidence="4">Amino-acid biosynthesis; D-alanine biosynthesis; D-alanine from L-alanine: step 1/1.</text>
</comment>
<dbReference type="GO" id="GO:0008784">
    <property type="term" value="F:alanine racemase activity"/>
    <property type="evidence" value="ECO:0007669"/>
    <property type="project" value="UniProtKB-UniRule"/>
</dbReference>
<dbReference type="InterPro" id="IPR001608">
    <property type="entry name" value="Ala_racemase_N"/>
</dbReference>
<dbReference type="PROSITE" id="PS00395">
    <property type="entry name" value="ALANINE_RACEMASE"/>
    <property type="match status" value="1"/>
</dbReference>
<evidence type="ECO:0000256" key="4">
    <source>
        <dbReference type="HAMAP-Rule" id="MF_01201"/>
    </source>
</evidence>
<dbReference type="Proteomes" id="UP001209486">
    <property type="component" value="Unassembled WGS sequence"/>
</dbReference>
<dbReference type="Pfam" id="PF00842">
    <property type="entry name" value="Ala_racemase_C"/>
    <property type="match status" value="1"/>
</dbReference>
<feature type="active site" description="Proton acceptor; specific for D-alanine" evidence="4">
    <location>
        <position position="42"/>
    </location>
</feature>
<comment type="cofactor">
    <cofactor evidence="1 4 5">
        <name>pyridoxal 5'-phosphate</name>
        <dbReference type="ChEBI" id="CHEBI:597326"/>
    </cofactor>
</comment>
<dbReference type="PANTHER" id="PTHR30511">
    <property type="entry name" value="ALANINE RACEMASE"/>
    <property type="match status" value="1"/>
</dbReference>
<feature type="binding site" evidence="4 6">
    <location>
        <position position="174"/>
    </location>
    <ligand>
        <name>substrate</name>
    </ligand>
</feature>
<evidence type="ECO:0000256" key="3">
    <source>
        <dbReference type="ARBA" id="ARBA00023235"/>
    </source>
</evidence>
<dbReference type="EMBL" id="JABCUR010000004">
    <property type="protein sequence ID" value="NMW64981.1"/>
    <property type="molecule type" value="Genomic_DNA"/>
</dbReference>
<dbReference type="EC" id="5.1.1.1" evidence="4"/>
<dbReference type="InterPro" id="IPR020622">
    <property type="entry name" value="Ala_racemase_pyridoxalP-BS"/>
</dbReference>
<comment type="catalytic activity">
    <reaction evidence="4">
        <text>L-alanine = D-alanine</text>
        <dbReference type="Rhea" id="RHEA:20249"/>
        <dbReference type="ChEBI" id="CHEBI:57416"/>
        <dbReference type="ChEBI" id="CHEBI:57972"/>
        <dbReference type="EC" id="5.1.1.1"/>
    </reaction>
</comment>
<evidence type="ECO:0000256" key="6">
    <source>
        <dbReference type="PIRSR" id="PIRSR600821-52"/>
    </source>
</evidence>
<keyword evidence="3 4" id="KW-0413">Isomerase</keyword>
<dbReference type="InterPro" id="IPR000821">
    <property type="entry name" value="Ala_racemase"/>
</dbReference>
<evidence type="ECO:0000259" key="7">
    <source>
        <dbReference type="SMART" id="SM01005"/>
    </source>
</evidence>
<dbReference type="CDD" id="cd00430">
    <property type="entry name" value="PLPDE_III_AR"/>
    <property type="match status" value="1"/>
</dbReference>
<dbReference type="EMBL" id="JABCUS010000008">
    <property type="protein sequence ID" value="NMX03246.1"/>
    <property type="molecule type" value="Genomic_DNA"/>
</dbReference>